<sequence length="79" mass="7910">MTAHPRLGGGRPRPDFGAHAPGAAAEVCARPSATVSTAGTAIGGANPASIQVGDELGPRAMSGFALLMPGYDWNHSRGL</sequence>
<evidence type="ECO:0000313" key="3">
    <source>
        <dbReference type="Proteomes" id="UP000683310"/>
    </source>
</evidence>
<organism evidence="2 3">
    <name type="scientific">Nocardia tengchongensis</name>
    <dbReference type="NCBI Taxonomy" id="2055889"/>
    <lineage>
        <taxon>Bacteria</taxon>
        <taxon>Bacillati</taxon>
        <taxon>Actinomycetota</taxon>
        <taxon>Actinomycetes</taxon>
        <taxon>Mycobacteriales</taxon>
        <taxon>Nocardiaceae</taxon>
        <taxon>Nocardia</taxon>
    </lineage>
</organism>
<dbReference type="RefSeq" id="WP_213559702.1">
    <property type="nucleotide sequence ID" value="NZ_JBHXAJ010000001.1"/>
</dbReference>
<evidence type="ECO:0000256" key="1">
    <source>
        <dbReference type="SAM" id="MobiDB-lite"/>
    </source>
</evidence>
<dbReference type="Proteomes" id="UP000683310">
    <property type="component" value="Chromosome"/>
</dbReference>
<reference evidence="2 3" key="1">
    <citation type="submission" date="2021-04" db="EMBL/GenBank/DDBJ databases">
        <title>Nocardia tengchongensis.</title>
        <authorList>
            <person name="Zhuang k."/>
            <person name="Ran Y."/>
            <person name="Li W."/>
        </authorList>
    </citation>
    <scope>NUCLEOTIDE SEQUENCE [LARGE SCALE GENOMIC DNA]</scope>
    <source>
        <strain evidence="2 3">CFH S0057</strain>
    </source>
</reference>
<dbReference type="EMBL" id="CP074371">
    <property type="protein sequence ID" value="QVI23632.1"/>
    <property type="molecule type" value="Genomic_DNA"/>
</dbReference>
<keyword evidence="3" id="KW-1185">Reference proteome</keyword>
<name>A0ABX8CUQ4_9NOCA</name>
<proteinExistence type="predicted"/>
<feature type="region of interest" description="Disordered" evidence="1">
    <location>
        <begin position="1"/>
        <end position="20"/>
    </location>
</feature>
<accession>A0ABX8CUQ4</accession>
<evidence type="ECO:0000313" key="2">
    <source>
        <dbReference type="EMBL" id="QVI23632.1"/>
    </source>
</evidence>
<gene>
    <name evidence="2" type="ORF">KHQ06_12695</name>
</gene>
<protein>
    <submittedName>
        <fullName evidence="2">Uncharacterized protein</fullName>
    </submittedName>
</protein>